<dbReference type="EMBL" id="GG697410">
    <property type="protein sequence ID" value="EFQ36141.1"/>
    <property type="molecule type" value="Genomic_DNA"/>
</dbReference>
<gene>
    <name evidence="2" type="ORF">GLRG_11285</name>
</gene>
<name>E3QZ53_COLGM</name>
<dbReference type="GeneID" id="24416650"/>
<dbReference type="RefSeq" id="XP_008100161.1">
    <property type="nucleotide sequence ID" value="XM_008101970.1"/>
</dbReference>
<dbReference type="eggNOG" id="ENOG502RNV3">
    <property type="taxonomic scope" value="Eukaryota"/>
</dbReference>
<evidence type="ECO:0000313" key="3">
    <source>
        <dbReference type="Proteomes" id="UP000008782"/>
    </source>
</evidence>
<protein>
    <submittedName>
        <fullName evidence="2">Uncharacterized protein</fullName>
    </submittedName>
</protein>
<reference evidence="3" key="1">
    <citation type="journal article" date="2012" name="Nat. Genet.">
        <title>Lifestyle transitions in plant pathogenic Colletotrichum fungi deciphered by genome and transcriptome analyses.</title>
        <authorList>
            <person name="O'Connell R.J."/>
            <person name="Thon M.R."/>
            <person name="Hacquard S."/>
            <person name="Amyotte S.G."/>
            <person name="Kleemann J."/>
            <person name="Torres M.F."/>
            <person name="Damm U."/>
            <person name="Buiate E.A."/>
            <person name="Epstein L."/>
            <person name="Alkan N."/>
            <person name="Altmueller J."/>
            <person name="Alvarado-Balderrama L."/>
            <person name="Bauser C.A."/>
            <person name="Becker C."/>
            <person name="Birren B.W."/>
            <person name="Chen Z."/>
            <person name="Choi J."/>
            <person name="Crouch J.A."/>
            <person name="Duvick J.P."/>
            <person name="Farman M.A."/>
            <person name="Gan P."/>
            <person name="Heiman D."/>
            <person name="Henrissat B."/>
            <person name="Howard R.J."/>
            <person name="Kabbage M."/>
            <person name="Koch C."/>
            <person name="Kracher B."/>
            <person name="Kubo Y."/>
            <person name="Law A.D."/>
            <person name="Lebrun M.-H."/>
            <person name="Lee Y.-H."/>
            <person name="Miyara I."/>
            <person name="Moore N."/>
            <person name="Neumann U."/>
            <person name="Nordstroem K."/>
            <person name="Panaccione D.G."/>
            <person name="Panstruga R."/>
            <person name="Place M."/>
            <person name="Proctor R.H."/>
            <person name="Prusky D."/>
            <person name="Rech G."/>
            <person name="Reinhardt R."/>
            <person name="Rollins J.A."/>
            <person name="Rounsley S."/>
            <person name="Schardl C.L."/>
            <person name="Schwartz D.C."/>
            <person name="Shenoy N."/>
            <person name="Shirasu K."/>
            <person name="Sikhakolli U.R."/>
            <person name="Stueber K."/>
            <person name="Sukno S.A."/>
            <person name="Sweigard J.A."/>
            <person name="Takano Y."/>
            <person name="Takahara H."/>
            <person name="Trail F."/>
            <person name="van der Does H.C."/>
            <person name="Voll L.M."/>
            <person name="Will I."/>
            <person name="Young S."/>
            <person name="Zeng Q."/>
            <person name="Zhang J."/>
            <person name="Zhou S."/>
            <person name="Dickman M.B."/>
            <person name="Schulze-Lefert P."/>
            <person name="Ver Loren van Themaat E."/>
            <person name="Ma L.-J."/>
            <person name="Vaillancourt L.J."/>
        </authorList>
    </citation>
    <scope>NUCLEOTIDE SEQUENCE [LARGE SCALE GENOMIC DNA]</scope>
    <source>
        <strain evidence="3">M1.001 / M2 / FGSC 10212</strain>
    </source>
</reference>
<evidence type="ECO:0000256" key="1">
    <source>
        <dbReference type="SAM" id="MobiDB-lite"/>
    </source>
</evidence>
<keyword evidence="3" id="KW-1185">Reference proteome</keyword>
<feature type="region of interest" description="Disordered" evidence="1">
    <location>
        <begin position="134"/>
        <end position="161"/>
    </location>
</feature>
<feature type="region of interest" description="Disordered" evidence="1">
    <location>
        <begin position="34"/>
        <end position="64"/>
    </location>
</feature>
<dbReference type="Proteomes" id="UP000008782">
    <property type="component" value="Unassembled WGS sequence"/>
</dbReference>
<dbReference type="AlphaFoldDB" id="E3QZ53"/>
<dbReference type="VEuPathDB" id="FungiDB:GLRG_11285"/>
<dbReference type="OrthoDB" id="4857793at2759"/>
<feature type="compositionally biased region" description="Polar residues" evidence="1">
    <location>
        <begin position="638"/>
        <end position="647"/>
    </location>
</feature>
<feature type="region of interest" description="Disordered" evidence="1">
    <location>
        <begin position="635"/>
        <end position="671"/>
    </location>
</feature>
<accession>E3QZ53</accession>
<dbReference type="HOGENOM" id="CLU_384948_0_0_1"/>
<proteinExistence type="predicted"/>
<sequence>MVADGSTTLAPAGRHPRDHFTALRFLTRIPRLVPEHDADDNDNDDDDDDDDDDDNNDDNTRHNLTQLQPIELCFHQDFIADPDDPVSLHLAGHHPRRIIQYHGPIELPLPAPPSSIHEIDDILDLTLLPDNDPSRRCQSFSPSLTSDPSPGPSPSLNLGIGTPTQRRRRIVFYISCGFLLGLWAHQLFRGSAAAASYTAPDGSLYNIRFNETTVSLGLHRTITLLEQERLSLSYMMVDALKDPDETFLQDLDRLVNHICRNATILLAQDGKNKPWKRPAATAGRDPADHLHLNMKLACQLLNRHIGKLEILWGPLAVRVSGSGSQLNRLRLTVRHLSEAYNAPSFLRAFRHALSNSLNDWVDAACHLCPSAPASSSSSSSSAEGTLLGHFACDASFAALSGLLHQPLTASSLVNFLISWGQGQSARRYATFNKQKGSETVESFLQAGNMAAPSMAAEGELVALLRHVVELFTGISDLTRLASQTTLQAAAAAAADGELSSGRDNRERLWFQGTFQWWQPGASPSAPATRHILRTHAFIQNIYRDMEELVRLQDAVIRPKLQMLAPAVANAIQMCTMVSDFNNLLDALDSGLGWNTSTLHLISSGSHSEPASIEVTRTSYVEDINGEIAALKAEEAELQSVQQPKNTNLGGGNGERSRGVPEGSEVPEPQNDEERRFLERLQQGQAHRRAAVQGLMNAFGLGNPLTTAATTAAASARTVLTMI</sequence>
<evidence type="ECO:0000313" key="2">
    <source>
        <dbReference type="EMBL" id="EFQ36141.1"/>
    </source>
</evidence>
<feature type="compositionally biased region" description="Acidic residues" evidence="1">
    <location>
        <begin position="37"/>
        <end position="57"/>
    </location>
</feature>
<organism evidence="3">
    <name type="scientific">Colletotrichum graminicola (strain M1.001 / M2 / FGSC 10212)</name>
    <name type="common">Maize anthracnose fungus</name>
    <name type="synonym">Glomerella graminicola</name>
    <dbReference type="NCBI Taxonomy" id="645133"/>
    <lineage>
        <taxon>Eukaryota</taxon>
        <taxon>Fungi</taxon>
        <taxon>Dikarya</taxon>
        <taxon>Ascomycota</taxon>
        <taxon>Pezizomycotina</taxon>
        <taxon>Sordariomycetes</taxon>
        <taxon>Hypocreomycetidae</taxon>
        <taxon>Glomerellales</taxon>
        <taxon>Glomerellaceae</taxon>
        <taxon>Colletotrichum</taxon>
        <taxon>Colletotrichum graminicola species complex</taxon>
    </lineage>
</organism>